<evidence type="ECO:0000256" key="1">
    <source>
        <dbReference type="ARBA" id="ARBA00004328"/>
    </source>
</evidence>
<dbReference type="InterPro" id="IPR054612">
    <property type="entry name" value="Phage_capsid-like_C"/>
</dbReference>
<dbReference type="InterPro" id="IPR024455">
    <property type="entry name" value="Phage_capsid"/>
</dbReference>
<dbReference type="KEGG" id="mcee:MCEL_01020"/>
<keyword evidence="4" id="KW-1185">Reference proteome</keyword>
<evidence type="ECO:0000313" key="3">
    <source>
        <dbReference type="EMBL" id="BBY41807.1"/>
    </source>
</evidence>
<feature type="domain" description="Phage capsid-like C-terminal" evidence="2">
    <location>
        <begin position="138"/>
        <end position="386"/>
    </location>
</feature>
<dbReference type="Pfam" id="PF05065">
    <property type="entry name" value="Phage_capsid"/>
    <property type="match status" value="1"/>
</dbReference>
<dbReference type="STRING" id="1249101.BST21_22490"/>
<evidence type="ECO:0000259" key="2">
    <source>
        <dbReference type="Pfam" id="PF05065"/>
    </source>
</evidence>
<organism evidence="3 4">
    <name type="scientific">Mycolicibacterium celeriflavum</name>
    <name type="common">Mycobacterium celeriflavum</name>
    <dbReference type="NCBI Taxonomy" id="1249101"/>
    <lineage>
        <taxon>Bacteria</taxon>
        <taxon>Bacillati</taxon>
        <taxon>Actinomycetota</taxon>
        <taxon>Actinomycetes</taxon>
        <taxon>Mycobacteriales</taxon>
        <taxon>Mycobacteriaceae</taxon>
        <taxon>Mycolicibacterium</taxon>
    </lineage>
</organism>
<reference evidence="3 4" key="1">
    <citation type="journal article" date="2019" name="Emerg. Microbes Infect.">
        <title>Comprehensive subspecies identification of 175 nontuberculous mycobacteria species based on 7547 genomic profiles.</title>
        <authorList>
            <person name="Matsumoto Y."/>
            <person name="Kinjo T."/>
            <person name="Motooka D."/>
            <person name="Nabeya D."/>
            <person name="Jung N."/>
            <person name="Uechi K."/>
            <person name="Horii T."/>
            <person name="Iida T."/>
            <person name="Fujita J."/>
            <person name="Nakamura S."/>
        </authorList>
    </citation>
    <scope>NUCLEOTIDE SEQUENCE [LARGE SCALE GENOMIC DNA]</scope>
    <source>
        <strain evidence="3 4">JCM 18439</strain>
    </source>
</reference>
<dbReference type="RefSeq" id="WP_163689774.1">
    <property type="nucleotide sequence ID" value="NZ_AP022591.1"/>
</dbReference>
<sequence length="390" mass="42671">MSYNDKIARLQKLRNEATAKRRAITDRVEREQRADLSENEAAAFTSLTKSVRDIEDQIEQLRDDATRAGHDNPDVIAIAQAVARVDDSRTGHGWAHRAADAIHKANRFDGEKRAITASSIDIPTLVQPNVVPMDRPGRIIDLLVDRQTVQSNAYEFWRQTTRTNNADVVADAAEKPVSVFTVTPIEDRVRVVAHLSQPVANRLFFDHQELRTWLDSELREGLLDALEAQVVSGSGTGEDMSGILTVAGTTAVPFDTSVPVTLRGALATAQTAGTMVNGWVLNPADVADLDLLLETSGSGYLLDGYTNTNTRSANVLGGPDIARVVSPSVPVGTALLADWSKARTYVREDVRIDLDPFTHFSTNQTVVRAEMRVGFAVLRPEAFYVVDLTA</sequence>
<name>A0A1X0BKY4_MYCCF</name>
<dbReference type="NCBIfam" id="TIGR01554">
    <property type="entry name" value="major_cap_HK97"/>
    <property type="match status" value="1"/>
</dbReference>
<protein>
    <recommendedName>
        <fullName evidence="2">Phage capsid-like C-terminal domain-containing protein</fullName>
    </recommendedName>
</protein>
<proteinExistence type="predicted"/>
<dbReference type="Gene3D" id="3.30.2320.10">
    <property type="entry name" value="hypothetical protein PF0899 domain"/>
    <property type="match status" value="1"/>
</dbReference>
<accession>A0A1X0BKY4</accession>
<dbReference type="AlphaFoldDB" id="A0A1X0BKY4"/>
<dbReference type="EMBL" id="AP022591">
    <property type="protein sequence ID" value="BBY41807.1"/>
    <property type="molecule type" value="Genomic_DNA"/>
</dbReference>
<dbReference type="Proteomes" id="UP000466431">
    <property type="component" value="Chromosome"/>
</dbReference>
<evidence type="ECO:0000313" key="4">
    <source>
        <dbReference type="Proteomes" id="UP000466431"/>
    </source>
</evidence>
<comment type="subcellular location">
    <subcellularLocation>
        <location evidence="1">Virion</location>
    </subcellularLocation>
</comment>
<gene>
    <name evidence="3" type="ORF">MCEL_01020</name>
</gene>
<dbReference type="Gene3D" id="3.30.2400.10">
    <property type="entry name" value="Major capsid protein gp5"/>
    <property type="match status" value="1"/>
</dbReference>
<dbReference type="SUPFAM" id="SSF56563">
    <property type="entry name" value="Major capsid protein gp5"/>
    <property type="match status" value="1"/>
</dbReference>